<evidence type="ECO:0000313" key="8">
    <source>
        <dbReference type="EMBL" id="ERG63841.1"/>
    </source>
</evidence>
<evidence type="ECO:0000256" key="1">
    <source>
        <dbReference type="ARBA" id="ARBA00007277"/>
    </source>
</evidence>
<dbReference type="GO" id="GO:0006629">
    <property type="term" value="P:lipid metabolic process"/>
    <property type="evidence" value="ECO:0007669"/>
    <property type="project" value="InterPro"/>
</dbReference>
<evidence type="ECO:0000259" key="7">
    <source>
        <dbReference type="PROSITE" id="PS51704"/>
    </source>
</evidence>
<dbReference type="GO" id="GO:0042597">
    <property type="term" value="C:periplasmic space"/>
    <property type="evidence" value="ECO:0007669"/>
    <property type="project" value="TreeGrafter"/>
</dbReference>
<feature type="domain" description="GP-PDE" evidence="7">
    <location>
        <begin position="4"/>
        <end position="323"/>
    </location>
</feature>
<dbReference type="InterPro" id="IPR030395">
    <property type="entry name" value="GP_PDE_dom"/>
</dbReference>
<name>U1MPL2_9MICO</name>
<dbReference type="PROSITE" id="PS51704">
    <property type="entry name" value="GP_PDE"/>
    <property type="match status" value="1"/>
</dbReference>
<comment type="catalytic activity">
    <reaction evidence="6">
        <text>a sn-glycero-3-phosphodiester + H2O = an alcohol + sn-glycerol 3-phosphate + H(+)</text>
        <dbReference type="Rhea" id="RHEA:12969"/>
        <dbReference type="ChEBI" id="CHEBI:15377"/>
        <dbReference type="ChEBI" id="CHEBI:15378"/>
        <dbReference type="ChEBI" id="CHEBI:30879"/>
        <dbReference type="ChEBI" id="CHEBI:57597"/>
        <dbReference type="ChEBI" id="CHEBI:83408"/>
        <dbReference type="EC" id="3.1.4.46"/>
    </reaction>
</comment>
<protein>
    <recommendedName>
        <fullName evidence="2">glycerophosphodiester phosphodiesterase</fullName>
        <ecNumber evidence="2">3.1.4.46</ecNumber>
    </recommendedName>
</protein>
<dbReference type="Pfam" id="PF03009">
    <property type="entry name" value="GDPD"/>
    <property type="match status" value="1"/>
</dbReference>
<dbReference type="RefSeq" id="WP_021065026.1">
    <property type="nucleotide sequence ID" value="NZ_ASHR01000028.1"/>
</dbReference>
<reference evidence="8 9" key="1">
    <citation type="journal article" date="2013" name="Genome Announc.">
        <title>First draft genome sequence from a member of the genus agrococcus, isolated from modern microbialites.</title>
        <authorList>
            <person name="White R.A.III."/>
            <person name="Grassa C.J."/>
            <person name="Suttle C.A."/>
        </authorList>
    </citation>
    <scope>NUCLEOTIDE SEQUENCE [LARGE SCALE GENOMIC DNA]</scope>
    <source>
        <strain evidence="8 9">RW1</strain>
    </source>
</reference>
<dbReference type="SUPFAM" id="SSF51695">
    <property type="entry name" value="PLC-like phosphodiesterases"/>
    <property type="match status" value="1"/>
</dbReference>
<keyword evidence="5" id="KW-0378">Hydrolase</keyword>
<evidence type="ECO:0000256" key="6">
    <source>
        <dbReference type="ARBA" id="ARBA00047512"/>
    </source>
</evidence>
<proteinExistence type="inferred from homology"/>
<dbReference type="GO" id="GO:0008889">
    <property type="term" value="F:glycerophosphodiester phosphodiesterase activity"/>
    <property type="evidence" value="ECO:0007669"/>
    <property type="project" value="UniProtKB-EC"/>
</dbReference>
<keyword evidence="3" id="KW-0732">Signal</keyword>
<sequence>MQPTTLIAHRGASGWAPEHTETAIRLAAELGADAVEPDLVATRDGVLVVRHDNELSETTDVAARAEFADRRRSQPIDGHELEGWFVEDFTWAEVATLRARERLPHLRPLGARQDGRDRVLRFDELLTLADETGLGVVAELKHATHHAAIGLPLDELVADAVRGTRWRAPGALVVESFEESVLHAVRERGVEARLVYLMEHDGTAADLVAGGDASAPTYAEQREDAALAALASRVDAISVAKSVLFERDGERLGTSDLVERARAVGLGTIAWTLRPENAFLEPEHRLGEHDAAWGDWTTEWGMLAALGLEAVFVDHPDLWRRVTARDAPAAPRSACPPPAAR</sequence>
<dbReference type="OrthoDB" id="9758957at2"/>
<accession>U1MPL2</accession>
<evidence type="ECO:0000256" key="3">
    <source>
        <dbReference type="ARBA" id="ARBA00022729"/>
    </source>
</evidence>
<dbReference type="PANTHER" id="PTHR43620">
    <property type="entry name" value="GLYCEROPHOSPHORYL DIESTER PHOSPHODIESTERASE"/>
    <property type="match status" value="1"/>
</dbReference>
<comment type="similarity">
    <text evidence="1">Belongs to the glycerophosphoryl diester phosphodiesterase family.</text>
</comment>
<dbReference type="Gene3D" id="3.20.20.190">
    <property type="entry name" value="Phosphatidylinositol (PI) phosphodiesterase"/>
    <property type="match status" value="1"/>
</dbReference>
<comment type="caution">
    <text evidence="8">The sequence shown here is derived from an EMBL/GenBank/DDBJ whole genome shotgun (WGS) entry which is preliminary data.</text>
</comment>
<dbReference type="EMBL" id="ASHR01000028">
    <property type="protein sequence ID" value="ERG63841.1"/>
    <property type="molecule type" value="Genomic_DNA"/>
</dbReference>
<dbReference type="InterPro" id="IPR017946">
    <property type="entry name" value="PLC-like_Pdiesterase_TIM-brl"/>
</dbReference>
<dbReference type="Proteomes" id="UP000016462">
    <property type="component" value="Unassembled WGS sequence"/>
</dbReference>
<organism evidence="8 9">
    <name type="scientific">Agrococcus pavilionensis RW1</name>
    <dbReference type="NCBI Taxonomy" id="1330458"/>
    <lineage>
        <taxon>Bacteria</taxon>
        <taxon>Bacillati</taxon>
        <taxon>Actinomycetota</taxon>
        <taxon>Actinomycetes</taxon>
        <taxon>Micrococcales</taxon>
        <taxon>Microbacteriaceae</taxon>
        <taxon>Agrococcus</taxon>
    </lineage>
</organism>
<dbReference type="EC" id="3.1.4.46" evidence="2"/>
<dbReference type="GO" id="GO:0006071">
    <property type="term" value="P:glycerol metabolic process"/>
    <property type="evidence" value="ECO:0007669"/>
    <property type="project" value="UniProtKB-KW"/>
</dbReference>
<keyword evidence="9" id="KW-1185">Reference proteome</keyword>
<dbReference type="PANTHER" id="PTHR43620:SF7">
    <property type="entry name" value="GLYCEROPHOSPHODIESTER PHOSPHODIESTERASE GDPD5-RELATED"/>
    <property type="match status" value="1"/>
</dbReference>
<dbReference type="AlphaFoldDB" id="U1MPL2"/>
<keyword evidence="4" id="KW-0319">Glycerol metabolism</keyword>
<evidence type="ECO:0000313" key="9">
    <source>
        <dbReference type="Proteomes" id="UP000016462"/>
    </source>
</evidence>
<evidence type="ECO:0000256" key="2">
    <source>
        <dbReference type="ARBA" id="ARBA00012247"/>
    </source>
</evidence>
<evidence type="ECO:0000256" key="5">
    <source>
        <dbReference type="ARBA" id="ARBA00022801"/>
    </source>
</evidence>
<gene>
    <name evidence="8" type="ORF">L332_05065</name>
</gene>
<evidence type="ECO:0000256" key="4">
    <source>
        <dbReference type="ARBA" id="ARBA00022798"/>
    </source>
</evidence>